<dbReference type="PANTHER" id="PTHR43433:SF5">
    <property type="entry name" value="AB HYDROLASE-1 DOMAIN-CONTAINING PROTEIN"/>
    <property type="match status" value="1"/>
</dbReference>
<dbReference type="Proteomes" id="UP000294299">
    <property type="component" value="Chromosome NFRAN"/>
</dbReference>
<keyword evidence="2" id="KW-0575">Peroxidase</keyword>
<evidence type="ECO:0000313" key="2">
    <source>
        <dbReference type="EMBL" id="VFJ13501.1"/>
    </source>
</evidence>
<dbReference type="InterPro" id="IPR029058">
    <property type="entry name" value="AB_hydrolase_fold"/>
</dbReference>
<dbReference type="AlphaFoldDB" id="A0A484I8G7"/>
<dbReference type="Gene3D" id="3.40.50.1820">
    <property type="entry name" value="alpha/beta hydrolase"/>
    <property type="match status" value="1"/>
</dbReference>
<dbReference type="EC" id="1.11.1.18" evidence="2"/>
<dbReference type="GO" id="GO:0019806">
    <property type="term" value="F:bromide peroxidase activity"/>
    <property type="evidence" value="ECO:0007669"/>
    <property type="project" value="UniProtKB-EC"/>
</dbReference>
<gene>
    <name evidence="2" type="ORF">NFRAN_1179</name>
</gene>
<dbReference type="Pfam" id="PF12697">
    <property type="entry name" value="Abhydrolase_6"/>
    <property type="match status" value="1"/>
</dbReference>
<organism evidence="2 3">
    <name type="scientific">Candidatus Nitrosocosmicus franklandianus</name>
    <dbReference type="NCBI Taxonomy" id="1798806"/>
    <lineage>
        <taxon>Archaea</taxon>
        <taxon>Nitrososphaerota</taxon>
        <taxon>Nitrososphaeria</taxon>
        <taxon>Nitrososphaerales</taxon>
        <taxon>Nitrososphaeraceae</taxon>
        <taxon>Candidatus Nitrosocosmicus</taxon>
    </lineage>
</organism>
<dbReference type="EMBL" id="LR216287">
    <property type="protein sequence ID" value="VFJ13501.1"/>
    <property type="molecule type" value="Genomic_DNA"/>
</dbReference>
<name>A0A484I8G7_9ARCH</name>
<dbReference type="InterPro" id="IPR050471">
    <property type="entry name" value="AB_hydrolase"/>
</dbReference>
<dbReference type="SUPFAM" id="SSF53474">
    <property type="entry name" value="alpha/beta-Hydrolases"/>
    <property type="match status" value="1"/>
</dbReference>
<dbReference type="KEGG" id="nfn:NFRAN_1179"/>
<dbReference type="PANTHER" id="PTHR43433">
    <property type="entry name" value="HYDROLASE, ALPHA/BETA FOLD FAMILY PROTEIN"/>
    <property type="match status" value="1"/>
</dbReference>
<dbReference type="InterPro" id="IPR000073">
    <property type="entry name" value="AB_hydrolase_1"/>
</dbReference>
<feature type="domain" description="AB hydrolase-1" evidence="1">
    <location>
        <begin position="67"/>
        <end position="299"/>
    </location>
</feature>
<evidence type="ECO:0000313" key="3">
    <source>
        <dbReference type="Proteomes" id="UP000294299"/>
    </source>
</evidence>
<protein>
    <submittedName>
        <fullName evidence="2">Putative non-heme bromoperoxidase BpoC</fullName>
        <ecNumber evidence="2">1.11.1.18</ecNumber>
    </submittedName>
</protein>
<proteinExistence type="predicted"/>
<evidence type="ECO:0000259" key="1">
    <source>
        <dbReference type="Pfam" id="PF12697"/>
    </source>
</evidence>
<dbReference type="PRINTS" id="PR00111">
    <property type="entry name" value="ABHYDROLASE"/>
</dbReference>
<sequence length="310" mass="34156">MIITQIFIMLPAYSSINQDSHNPFLAAPSFKAKATILDNMSSNYVTLSDMIMAYKQMGNPDGRPIMLITGASSTMDMWNPLLLEALISANYKVIIFENRGVGESTAGIKELSINQFVNDTVGLLNALEINKTDILGWSMGGFIAQQLAVTNPQLVANLILYATSCGGSNDRPTPPEIVAINKNASMSQSQKMQKLAPMFFAPPSWYDAHPDFTTYFPIPKEYPIPRQIHIQQLDASSTWAGTCDDLSTITKPTLIIVGANDDPAPDSLTLAEKIPGSWLVRIEEAGHALMYQHPNEFNKVLLTFLDINRE</sequence>
<accession>A0A484I8G7</accession>
<keyword evidence="3" id="KW-1185">Reference proteome</keyword>
<keyword evidence="2" id="KW-0560">Oxidoreductase</keyword>
<reference evidence="2 3" key="1">
    <citation type="submission" date="2019-02" db="EMBL/GenBank/DDBJ databases">
        <authorList>
            <person name="Lehtovirta-Morley E L."/>
        </authorList>
    </citation>
    <scope>NUCLEOTIDE SEQUENCE [LARGE SCALE GENOMIC DNA]</scope>
    <source>
        <strain evidence="2">NFRAN1</strain>
    </source>
</reference>